<accession>A0A1H3J9R2</accession>
<dbReference type="AlphaFoldDB" id="A0A1H3J9R2"/>
<keyword evidence="1" id="KW-1133">Transmembrane helix</keyword>
<evidence type="ECO:0000256" key="1">
    <source>
        <dbReference type="SAM" id="Phobius"/>
    </source>
</evidence>
<keyword evidence="1" id="KW-0472">Membrane</keyword>
<keyword evidence="1" id="KW-0812">Transmembrane</keyword>
<proteinExistence type="predicted"/>
<organism evidence="2 3">
    <name type="scientific">Citreimonas salinaria</name>
    <dbReference type="NCBI Taxonomy" id="321339"/>
    <lineage>
        <taxon>Bacteria</taxon>
        <taxon>Pseudomonadati</taxon>
        <taxon>Pseudomonadota</taxon>
        <taxon>Alphaproteobacteria</taxon>
        <taxon>Rhodobacterales</taxon>
        <taxon>Roseobacteraceae</taxon>
        <taxon>Citreimonas</taxon>
    </lineage>
</organism>
<sequence>MYIYEGVGLLLVALVLYGWAYRLHHRPASPGWAKGQPFASAVGLVLVLIAPVGAGLLTFGLMQPLNGLQMTGLAVLIASPFALHCALRRIR</sequence>
<dbReference type="RefSeq" id="WP_089882792.1">
    <property type="nucleotide sequence ID" value="NZ_FNPF01000006.1"/>
</dbReference>
<gene>
    <name evidence="2" type="ORF">SAMN05444340_106142</name>
</gene>
<reference evidence="2 3" key="1">
    <citation type="submission" date="2016-10" db="EMBL/GenBank/DDBJ databases">
        <authorList>
            <person name="de Groot N.N."/>
        </authorList>
    </citation>
    <scope>NUCLEOTIDE SEQUENCE [LARGE SCALE GENOMIC DNA]</scope>
    <source>
        <strain evidence="2 3">DSM 26880</strain>
    </source>
</reference>
<feature type="transmembrane region" description="Helical" evidence="1">
    <location>
        <begin position="6"/>
        <end position="24"/>
    </location>
</feature>
<evidence type="ECO:0000313" key="3">
    <source>
        <dbReference type="Proteomes" id="UP000199286"/>
    </source>
</evidence>
<dbReference type="OrthoDB" id="7874464at2"/>
<feature type="transmembrane region" description="Helical" evidence="1">
    <location>
        <begin position="36"/>
        <end position="62"/>
    </location>
</feature>
<dbReference type="Proteomes" id="UP000199286">
    <property type="component" value="Unassembled WGS sequence"/>
</dbReference>
<evidence type="ECO:0000313" key="2">
    <source>
        <dbReference type="EMBL" id="SDY36537.1"/>
    </source>
</evidence>
<protein>
    <submittedName>
        <fullName evidence="2">Uncharacterized protein</fullName>
    </submittedName>
</protein>
<keyword evidence="3" id="KW-1185">Reference proteome</keyword>
<name>A0A1H3J9R2_9RHOB</name>
<dbReference type="EMBL" id="FNPF01000006">
    <property type="protein sequence ID" value="SDY36537.1"/>
    <property type="molecule type" value="Genomic_DNA"/>
</dbReference>